<keyword evidence="3 5" id="KW-1133">Transmembrane helix</keyword>
<dbReference type="SUPFAM" id="SSF103473">
    <property type="entry name" value="MFS general substrate transporter"/>
    <property type="match status" value="1"/>
</dbReference>
<feature type="transmembrane region" description="Helical" evidence="5">
    <location>
        <begin position="330"/>
        <end position="352"/>
    </location>
</feature>
<protein>
    <submittedName>
        <fullName evidence="7">Predicted arabinose efflux permease, MFS family</fullName>
    </submittedName>
</protein>
<dbReference type="InterPro" id="IPR020846">
    <property type="entry name" value="MFS_dom"/>
</dbReference>
<organism evidence="7 8">
    <name type="scientific">Lentzea waywayandensis</name>
    <dbReference type="NCBI Taxonomy" id="84724"/>
    <lineage>
        <taxon>Bacteria</taxon>
        <taxon>Bacillati</taxon>
        <taxon>Actinomycetota</taxon>
        <taxon>Actinomycetes</taxon>
        <taxon>Pseudonocardiales</taxon>
        <taxon>Pseudonocardiaceae</taxon>
        <taxon>Lentzea</taxon>
    </lineage>
</organism>
<accession>A0A1I6F1U6</accession>
<name>A0A1I6F1U6_9PSEU</name>
<evidence type="ECO:0000313" key="8">
    <source>
        <dbReference type="Proteomes" id="UP000198583"/>
    </source>
</evidence>
<gene>
    <name evidence="7" type="ORF">SAMN04488564_107151</name>
</gene>
<feature type="transmembrane region" description="Helical" evidence="5">
    <location>
        <begin position="364"/>
        <end position="386"/>
    </location>
</feature>
<proteinExistence type="predicted"/>
<feature type="domain" description="Major facilitator superfamily (MFS) profile" evidence="6">
    <location>
        <begin position="14"/>
        <end position="417"/>
    </location>
</feature>
<dbReference type="Proteomes" id="UP000198583">
    <property type="component" value="Unassembled WGS sequence"/>
</dbReference>
<evidence type="ECO:0000256" key="2">
    <source>
        <dbReference type="ARBA" id="ARBA00022692"/>
    </source>
</evidence>
<feature type="transmembrane region" description="Helical" evidence="5">
    <location>
        <begin position="108"/>
        <end position="129"/>
    </location>
</feature>
<evidence type="ECO:0000256" key="3">
    <source>
        <dbReference type="ARBA" id="ARBA00022989"/>
    </source>
</evidence>
<keyword evidence="8" id="KW-1185">Reference proteome</keyword>
<evidence type="ECO:0000313" key="7">
    <source>
        <dbReference type="EMBL" id="SFR23792.1"/>
    </source>
</evidence>
<feature type="transmembrane region" description="Helical" evidence="5">
    <location>
        <begin position="304"/>
        <end position="324"/>
    </location>
</feature>
<evidence type="ECO:0000259" key="6">
    <source>
        <dbReference type="PROSITE" id="PS50850"/>
    </source>
</evidence>
<evidence type="ECO:0000256" key="1">
    <source>
        <dbReference type="ARBA" id="ARBA00004651"/>
    </source>
</evidence>
<dbReference type="PANTHER" id="PTHR23534">
    <property type="entry name" value="MFS PERMEASE"/>
    <property type="match status" value="1"/>
</dbReference>
<comment type="subcellular location">
    <subcellularLocation>
        <location evidence="1">Cell membrane</location>
        <topology evidence="1">Multi-pass membrane protein</topology>
    </subcellularLocation>
</comment>
<feature type="transmembrane region" description="Helical" evidence="5">
    <location>
        <begin position="179"/>
        <end position="197"/>
    </location>
</feature>
<evidence type="ECO:0000256" key="4">
    <source>
        <dbReference type="ARBA" id="ARBA00023136"/>
    </source>
</evidence>
<evidence type="ECO:0000256" key="5">
    <source>
        <dbReference type="SAM" id="Phobius"/>
    </source>
</evidence>
<reference evidence="8" key="1">
    <citation type="submission" date="2016-10" db="EMBL/GenBank/DDBJ databases">
        <authorList>
            <person name="Varghese N."/>
            <person name="Submissions S."/>
        </authorList>
    </citation>
    <scope>NUCLEOTIDE SEQUENCE [LARGE SCALE GENOMIC DNA]</scope>
    <source>
        <strain evidence="8">DSM 44232</strain>
    </source>
</reference>
<feature type="transmembrane region" description="Helical" evidence="5">
    <location>
        <begin position="141"/>
        <end position="159"/>
    </location>
</feature>
<feature type="transmembrane region" description="Helical" evidence="5">
    <location>
        <begin position="50"/>
        <end position="70"/>
    </location>
</feature>
<dbReference type="STRING" id="84724.SAMN04488564_107151"/>
<dbReference type="PROSITE" id="PS50850">
    <property type="entry name" value="MFS"/>
    <property type="match status" value="1"/>
</dbReference>
<sequence length="420" mass="41968">MVTVAPQVERVQRKVVRVLTGTQILGSAAVTIGLAFSTLIAASLSGSEAVGGLAQTAAVAGAALLALPGARLAQRSGRRPALVLGYGMGGLGALIAAVAVGLGLWQVLLVGLLLFGGASSANYAARYAATDLAHPQRRARELSRVVWAAMIGAIIGPNLADPAGRAAASLGLPAGVGPFLLAAVVLGAAVLVIQFGLRPDPLVVVKSTRPVESPDCCAGGASGESPRGLKVWATLGPMARLALVGVTLCHTAMVGLMSMTPVHMNHAGSSLRVVGVVISLHVAAMYAASPLFGWMADRLGRVPVLAIGASLVVAASGVAGMAPSHDAPQLAAGLALLGFGWSAGMVAGSALLTESVRVEDRPAAQGLSDLVMNVGAAVGGAVSGVVVTAWSYAALGLIVGFVALPLLVVCLFASLRRPVR</sequence>
<feature type="transmembrane region" description="Helical" evidence="5">
    <location>
        <begin position="239"/>
        <end position="259"/>
    </location>
</feature>
<dbReference type="GO" id="GO:0022857">
    <property type="term" value="F:transmembrane transporter activity"/>
    <property type="evidence" value="ECO:0007669"/>
    <property type="project" value="InterPro"/>
</dbReference>
<keyword evidence="2 5" id="KW-0812">Transmembrane</keyword>
<dbReference type="AlphaFoldDB" id="A0A1I6F1U6"/>
<dbReference type="InterPro" id="IPR036259">
    <property type="entry name" value="MFS_trans_sf"/>
</dbReference>
<dbReference type="Gene3D" id="1.20.1250.20">
    <property type="entry name" value="MFS general substrate transporter like domains"/>
    <property type="match status" value="2"/>
</dbReference>
<dbReference type="GO" id="GO:0005886">
    <property type="term" value="C:plasma membrane"/>
    <property type="evidence" value="ECO:0007669"/>
    <property type="project" value="UniProtKB-SubCell"/>
</dbReference>
<feature type="transmembrane region" description="Helical" evidence="5">
    <location>
        <begin position="24"/>
        <end position="44"/>
    </location>
</feature>
<feature type="transmembrane region" description="Helical" evidence="5">
    <location>
        <begin position="82"/>
        <end position="102"/>
    </location>
</feature>
<dbReference type="RefSeq" id="WP_093600676.1">
    <property type="nucleotide sequence ID" value="NZ_FOYL01000007.1"/>
</dbReference>
<feature type="transmembrane region" description="Helical" evidence="5">
    <location>
        <begin position="392"/>
        <end position="415"/>
    </location>
</feature>
<dbReference type="PANTHER" id="PTHR23534:SF1">
    <property type="entry name" value="MAJOR FACILITATOR SUPERFAMILY PROTEIN"/>
    <property type="match status" value="1"/>
</dbReference>
<dbReference type="EMBL" id="FOYL01000007">
    <property type="protein sequence ID" value="SFR23792.1"/>
    <property type="molecule type" value="Genomic_DNA"/>
</dbReference>
<keyword evidence="4 5" id="KW-0472">Membrane</keyword>
<dbReference type="OrthoDB" id="9776171at2"/>
<dbReference type="InterPro" id="IPR011701">
    <property type="entry name" value="MFS"/>
</dbReference>
<feature type="transmembrane region" description="Helical" evidence="5">
    <location>
        <begin position="271"/>
        <end position="292"/>
    </location>
</feature>
<dbReference type="Pfam" id="PF07690">
    <property type="entry name" value="MFS_1"/>
    <property type="match status" value="1"/>
</dbReference>